<evidence type="ECO:0000256" key="1">
    <source>
        <dbReference type="SAM" id="MobiDB-lite"/>
    </source>
</evidence>
<name>A0AAW1Q6B8_9CHLO</name>
<protein>
    <submittedName>
        <fullName evidence="2">Uncharacterized protein</fullName>
    </submittedName>
</protein>
<comment type="caution">
    <text evidence="2">The sequence shown here is derived from an EMBL/GenBank/DDBJ whole genome shotgun (WGS) entry which is preliminary data.</text>
</comment>
<proteinExistence type="predicted"/>
<dbReference type="Proteomes" id="UP001438707">
    <property type="component" value="Unassembled WGS sequence"/>
</dbReference>
<reference evidence="2 3" key="1">
    <citation type="journal article" date="2024" name="Nat. Commun.">
        <title>Phylogenomics reveals the evolutionary origins of lichenization in chlorophyte algae.</title>
        <authorList>
            <person name="Puginier C."/>
            <person name="Libourel C."/>
            <person name="Otte J."/>
            <person name="Skaloud P."/>
            <person name="Haon M."/>
            <person name="Grisel S."/>
            <person name="Petersen M."/>
            <person name="Berrin J.G."/>
            <person name="Delaux P.M."/>
            <person name="Dal Grande F."/>
            <person name="Keller J."/>
        </authorList>
    </citation>
    <scope>NUCLEOTIDE SEQUENCE [LARGE SCALE GENOMIC DNA]</scope>
    <source>
        <strain evidence="2 3">SAG 2145</strain>
    </source>
</reference>
<evidence type="ECO:0000313" key="3">
    <source>
        <dbReference type="Proteomes" id="UP001438707"/>
    </source>
</evidence>
<feature type="region of interest" description="Disordered" evidence="1">
    <location>
        <begin position="122"/>
        <end position="194"/>
    </location>
</feature>
<gene>
    <name evidence="2" type="ORF">WJX74_003064</name>
</gene>
<sequence length="194" mass="21038">MTALWLGWQTLQGIAWFPEKERALLETLHRWAVVLPHMMLFHCCEGYDMEEILKVIPPTPQVTQVCIDMAKMNITACAMPASGMSNQAAFTPQPLHTVDPTNHGKGANPALRDTQIFVAAPSPASAGAEQPASTFLPPTHGELAKNCKDDRQAAWPSQDATLGAKSSLQNPTTSQQSLSHTPSTQSGFGIRARH</sequence>
<dbReference type="AlphaFoldDB" id="A0AAW1Q6B8"/>
<dbReference type="EMBL" id="JALJOS010000063">
    <property type="protein sequence ID" value="KAK9817614.1"/>
    <property type="molecule type" value="Genomic_DNA"/>
</dbReference>
<keyword evidence="3" id="KW-1185">Reference proteome</keyword>
<feature type="compositionally biased region" description="Polar residues" evidence="1">
    <location>
        <begin position="158"/>
        <end position="187"/>
    </location>
</feature>
<feature type="compositionally biased region" description="Basic and acidic residues" evidence="1">
    <location>
        <begin position="142"/>
        <end position="152"/>
    </location>
</feature>
<evidence type="ECO:0000313" key="2">
    <source>
        <dbReference type="EMBL" id="KAK9817614.1"/>
    </source>
</evidence>
<organism evidence="2 3">
    <name type="scientific">Apatococcus lobatus</name>
    <dbReference type="NCBI Taxonomy" id="904363"/>
    <lineage>
        <taxon>Eukaryota</taxon>
        <taxon>Viridiplantae</taxon>
        <taxon>Chlorophyta</taxon>
        <taxon>core chlorophytes</taxon>
        <taxon>Trebouxiophyceae</taxon>
        <taxon>Chlorellales</taxon>
        <taxon>Chlorellaceae</taxon>
        <taxon>Apatococcus</taxon>
    </lineage>
</organism>
<accession>A0AAW1Q6B8</accession>